<dbReference type="OrthoDB" id="2384430at2759"/>
<name>A0A397J770_9GLOM</name>
<keyword evidence="3" id="KW-1185">Reference proteome</keyword>
<evidence type="ECO:0000256" key="1">
    <source>
        <dbReference type="SAM" id="MobiDB-lite"/>
    </source>
</evidence>
<comment type="caution">
    <text evidence="2">The sequence shown here is derived from an EMBL/GenBank/DDBJ whole genome shotgun (WGS) entry which is preliminary data.</text>
</comment>
<evidence type="ECO:0000313" key="3">
    <source>
        <dbReference type="Proteomes" id="UP000266861"/>
    </source>
</evidence>
<evidence type="ECO:0000313" key="2">
    <source>
        <dbReference type="EMBL" id="RHZ84189.1"/>
    </source>
</evidence>
<dbReference type="EMBL" id="PQFF01000080">
    <property type="protein sequence ID" value="RHZ84189.1"/>
    <property type="molecule type" value="Genomic_DNA"/>
</dbReference>
<dbReference type="Gene3D" id="1.25.40.10">
    <property type="entry name" value="Tetratricopeptide repeat domain"/>
    <property type="match status" value="1"/>
</dbReference>
<dbReference type="SUPFAM" id="SSF81901">
    <property type="entry name" value="HCP-like"/>
    <property type="match status" value="1"/>
</dbReference>
<protein>
    <submittedName>
        <fullName evidence="2">Uncharacterized protein</fullName>
    </submittedName>
</protein>
<organism evidence="2 3">
    <name type="scientific">Diversispora epigaea</name>
    <dbReference type="NCBI Taxonomy" id="1348612"/>
    <lineage>
        <taxon>Eukaryota</taxon>
        <taxon>Fungi</taxon>
        <taxon>Fungi incertae sedis</taxon>
        <taxon>Mucoromycota</taxon>
        <taxon>Glomeromycotina</taxon>
        <taxon>Glomeromycetes</taxon>
        <taxon>Diversisporales</taxon>
        <taxon>Diversisporaceae</taxon>
        <taxon>Diversispora</taxon>
    </lineage>
</organism>
<accession>A0A397J770</accession>
<dbReference type="InterPro" id="IPR011990">
    <property type="entry name" value="TPR-like_helical_dom_sf"/>
</dbReference>
<dbReference type="AlphaFoldDB" id="A0A397J770"/>
<reference evidence="2 3" key="1">
    <citation type="submission" date="2018-08" db="EMBL/GenBank/DDBJ databases">
        <title>Genome and evolution of the arbuscular mycorrhizal fungus Diversispora epigaea (formerly Glomus versiforme) and its bacterial endosymbionts.</title>
        <authorList>
            <person name="Sun X."/>
            <person name="Fei Z."/>
            <person name="Harrison M."/>
        </authorList>
    </citation>
    <scope>NUCLEOTIDE SEQUENCE [LARGE SCALE GENOMIC DNA]</scope>
    <source>
        <strain evidence="2 3">IT104</strain>
    </source>
</reference>
<sequence>MGICFKNYKKAECDGIDGQYEVGKCLYEGRGTKKDIINAIYRLNKAKENEDIDTSNSTNPKSATTTTICDSTGQVNQNQ</sequence>
<feature type="region of interest" description="Disordered" evidence="1">
    <location>
        <begin position="48"/>
        <end position="79"/>
    </location>
</feature>
<dbReference type="Proteomes" id="UP000266861">
    <property type="component" value="Unassembled WGS sequence"/>
</dbReference>
<feature type="compositionally biased region" description="Polar residues" evidence="1">
    <location>
        <begin position="54"/>
        <end position="79"/>
    </location>
</feature>
<proteinExistence type="predicted"/>
<gene>
    <name evidence="2" type="ORF">Glove_84g65</name>
</gene>